<evidence type="ECO:0000256" key="3">
    <source>
        <dbReference type="ARBA" id="ARBA00005005"/>
    </source>
</evidence>
<gene>
    <name evidence="17" type="ORF">DXX94_01815</name>
</gene>
<dbReference type="PANTHER" id="PTHR43767">
    <property type="entry name" value="LONG-CHAIN-FATTY-ACID--COA LIGASE"/>
    <property type="match status" value="1"/>
</dbReference>
<evidence type="ECO:0000256" key="13">
    <source>
        <dbReference type="ARBA" id="ARBA00039545"/>
    </source>
</evidence>
<evidence type="ECO:0000256" key="14">
    <source>
        <dbReference type="ARBA" id="ARBA00042773"/>
    </source>
</evidence>
<comment type="caution">
    <text evidence="17">The sequence shown here is derived from an EMBL/GenBank/DDBJ whole genome shotgun (WGS) entry which is preliminary data.</text>
</comment>
<evidence type="ECO:0000256" key="8">
    <source>
        <dbReference type="ARBA" id="ARBA00022840"/>
    </source>
</evidence>
<dbReference type="InterPro" id="IPR000873">
    <property type="entry name" value="AMP-dep_synth/lig_dom"/>
</dbReference>
<dbReference type="Proteomes" id="UP000256899">
    <property type="component" value="Unassembled WGS sequence"/>
</dbReference>
<dbReference type="GO" id="GO:0004467">
    <property type="term" value="F:long-chain fatty acid-CoA ligase activity"/>
    <property type="evidence" value="ECO:0007669"/>
    <property type="project" value="UniProtKB-EC"/>
</dbReference>
<dbReference type="EMBL" id="QUOT01000001">
    <property type="protein sequence ID" value="REL29557.1"/>
    <property type="molecule type" value="Genomic_DNA"/>
</dbReference>
<keyword evidence="18" id="KW-1185">Reference proteome</keyword>
<dbReference type="EC" id="6.2.1.3" evidence="12"/>
<evidence type="ECO:0000259" key="16">
    <source>
        <dbReference type="Pfam" id="PF13193"/>
    </source>
</evidence>
<dbReference type="InterPro" id="IPR025110">
    <property type="entry name" value="AMP-bd_C"/>
</dbReference>
<comment type="subcellular location">
    <subcellularLocation>
        <location evidence="2">Membrane</location>
        <topology evidence="2">Peripheral membrane protein</topology>
    </subcellularLocation>
</comment>
<accession>A0A3E0TYT1</accession>
<comment type="pathway">
    <text evidence="3">Lipid metabolism; fatty acid beta-oxidation.</text>
</comment>
<dbReference type="FunFam" id="3.40.50.12780:FF:000003">
    <property type="entry name" value="Long-chain-fatty-acid--CoA ligase FadD"/>
    <property type="match status" value="1"/>
</dbReference>
<feature type="domain" description="AMP-binding enzyme C-terminal" evidence="16">
    <location>
        <begin position="470"/>
        <end position="544"/>
    </location>
</feature>
<evidence type="ECO:0000313" key="17">
    <source>
        <dbReference type="EMBL" id="REL29557.1"/>
    </source>
</evidence>
<dbReference type="CDD" id="cd05936">
    <property type="entry name" value="FC-FACS_FadD_like"/>
    <property type="match status" value="1"/>
</dbReference>
<dbReference type="Pfam" id="PF13193">
    <property type="entry name" value="AMP-binding_C"/>
    <property type="match status" value="1"/>
</dbReference>
<dbReference type="Gene3D" id="3.30.300.30">
    <property type="match status" value="1"/>
</dbReference>
<keyword evidence="8" id="KW-0067">ATP-binding</keyword>
<protein>
    <recommendedName>
        <fullName evidence="13">Long-chain-fatty-acid--CoA ligase</fullName>
        <ecNumber evidence="12">6.2.1.3</ecNumber>
    </recommendedName>
    <alternativeName>
        <fullName evidence="14">Long-chain acyl-CoA synthetase</fullName>
    </alternativeName>
</protein>
<sequence>MEKVWLEKSYPPGVPFEINPDKYTSLVEMFETYTNQYRENTAFINMDASITYQELADQARAFAAYLQTKWNLKPGDKFAIMMPNCLQYPVALFGGLLAGLTIVNVNPLYTARELEHLLIDSDAKGILIIENFAHTLAQIVDKTKVEHVIVTGLGDRLGGLKGFMVNAVVKHIKKMVPKYHLPNAVKFNHVISVGQNAHFTPVAVKPTDLAFLQYTGGTTGPSKGVMLTHRNMVANLEQSKAMTTPVFQPNQEIMVTALPLYHIFALNSNCLCFIAYGGTNLLITNPKDMPGFVRELAKYRFTAITGVNTLFNGLIHTPGFDKLDFTGLKVALGGGMAVQRPVAEKWQEITGVRLLEGYGLTECCPMVTISPYNQTEFNGSIGLPAASTEIRLVDDQGSDVGINEPGELWVRGPQVMKGYLNRPDATAEAIEDGWFKTGDIATMDEDGYFRIVDRKKDMIIVSGFNVYPNELEEVMAMHSGVLEAAAIGIPCTATGEKIRIYIVKKQADLTEESLIAHARENLTKYKVPKEIVFIDAMPKSNVGKILRKELRTLAATKAAA</sequence>
<comment type="similarity">
    <text evidence="4">Belongs to the ATP-dependent AMP-binding enzyme family.</text>
</comment>
<keyword evidence="9" id="KW-0460">Magnesium</keyword>
<evidence type="ECO:0000256" key="9">
    <source>
        <dbReference type="ARBA" id="ARBA00022842"/>
    </source>
</evidence>
<keyword evidence="11" id="KW-0472">Membrane</keyword>
<name>A0A3E0TYT1_9GAMM</name>
<evidence type="ECO:0000256" key="4">
    <source>
        <dbReference type="ARBA" id="ARBA00006432"/>
    </source>
</evidence>
<dbReference type="InterPro" id="IPR050237">
    <property type="entry name" value="ATP-dep_AMP-bd_enzyme"/>
</dbReference>
<dbReference type="InterPro" id="IPR042099">
    <property type="entry name" value="ANL_N_sf"/>
</dbReference>
<dbReference type="AlphaFoldDB" id="A0A3E0TYT1"/>
<dbReference type="SUPFAM" id="SSF56801">
    <property type="entry name" value="Acetyl-CoA synthetase-like"/>
    <property type="match status" value="1"/>
</dbReference>
<dbReference type="GO" id="GO:0005524">
    <property type="term" value="F:ATP binding"/>
    <property type="evidence" value="ECO:0007669"/>
    <property type="project" value="UniProtKB-KW"/>
</dbReference>
<keyword evidence="5 17" id="KW-0436">Ligase</keyword>
<evidence type="ECO:0000256" key="5">
    <source>
        <dbReference type="ARBA" id="ARBA00022598"/>
    </source>
</evidence>
<evidence type="ECO:0000256" key="6">
    <source>
        <dbReference type="ARBA" id="ARBA00022741"/>
    </source>
</evidence>
<dbReference type="PANTHER" id="PTHR43767:SF8">
    <property type="entry name" value="LONG-CHAIN-FATTY-ACID--COA LIGASE"/>
    <property type="match status" value="1"/>
</dbReference>
<evidence type="ECO:0000313" key="18">
    <source>
        <dbReference type="Proteomes" id="UP000256899"/>
    </source>
</evidence>
<reference evidence="18" key="1">
    <citation type="submission" date="2018-08" db="EMBL/GenBank/DDBJ databases">
        <title>Thalassotalea euphylliae genome.</title>
        <authorList>
            <person name="Summers S."/>
            <person name="Rice S.A."/>
            <person name="Freckelton M.L."/>
            <person name="Nedved B.T."/>
            <person name="Hadfield M.G."/>
        </authorList>
    </citation>
    <scope>NUCLEOTIDE SEQUENCE [LARGE SCALE GENOMIC DNA]</scope>
    <source>
        <strain evidence="18">H3</strain>
    </source>
</reference>
<keyword evidence="7" id="KW-0276">Fatty acid metabolism</keyword>
<evidence type="ECO:0000256" key="11">
    <source>
        <dbReference type="ARBA" id="ARBA00023136"/>
    </source>
</evidence>
<keyword evidence="10" id="KW-0443">Lipid metabolism</keyword>
<dbReference type="GO" id="GO:0016020">
    <property type="term" value="C:membrane"/>
    <property type="evidence" value="ECO:0007669"/>
    <property type="project" value="UniProtKB-SubCell"/>
</dbReference>
<evidence type="ECO:0000256" key="1">
    <source>
        <dbReference type="ARBA" id="ARBA00001946"/>
    </source>
</evidence>
<evidence type="ECO:0000259" key="15">
    <source>
        <dbReference type="Pfam" id="PF00501"/>
    </source>
</evidence>
<evidence type="ECO:0000256" key="2">
    <source>
        <dbReference type="ARBA" id="ARBA00004170"/>
    </source>
</evidence>
<dbReference type="PROSITE" id="PS00455">
    <property type="entry name" value="AMP_BINDING"/>
    <property type="match status" value="1"/>
</dbReference>
<dbReference type="InterPro" id="IPR020845">
    <property type="entry name" value="AMP-binding_CS"/>
</dbReference>
<evidence type="ECO:0000256" key="10">
    <source>
        <dbReference type="ARBA" id="ARBA00023098"/>
    </source>
</evidence>
<dbReference type="FunFam" id="3.30.300.30:FF:000006">
    <property type="entry name" value="Long-chain-fatty-acid--CoA ligase FadD"/>
    <property type="match status" value="1"/>
</dbReference>
<keyword evidence="6" id="KW-0547">Nucleotide-binding</keyword>
<dbReference type="RefSeq" id="WP_116013491.1">
    <property type="nucleotide sequence ID" value="NZ_QUOT01000001.1"/>
</dbReference>
<evidence type="ECO:0000256" key="7">
    <source>
        <dbReference type="ARBA" id="ARBA00022832"/>
    </source>
</evidence>
<organism evidence="17 18">
    <name type="scientific">Thalassotalea euphylliae</name>
    <dbReference type="NCBI Taxonomy" id="1655234"/>
    <lineage>
        <taxon>Bacteria</taxon>
        <taxon>Pseudomonadati</taxon>
        <taxon>Pseudomonadota</taxon>
        <taxon>Gammaproteobacteria</taxon>
        <taxon>Alteromonadales</taxon>
        <taxon>Colwelliaceae</taxon>
        <taxon>Thalassotalea</taxon>
    </lineage>
</organism>
<comment type="cofactor">
    <cofactor evidence="1">
        <name>Mg(2+)</name>
        <dbReference type="ChEBI" id="CHEBI:18420"/>
    </cofactor>
</comment>
<dbReference type="InterPro" id="IPR045851">
    <property type="entry name" value="AMP-bd_C_sf"/>
</dbReference>
<dbReference type="Pfam" id="PF00501">
    <property type="entry name" value="AMP-binding"/>
    <property type="match status" value="1"/>
</dbReference>
<feature type="domain" description="AMP-dependent synthetase/ligase" evidence="15">
    <location>
        <begin position="30"/>
        <end position="420"/>
    </location>
</feature>
<evidence type="ECO:0000256" key="12">
    <source>
        <dbReference type="ARBA" id="ARBA00026121"/>
    </source>
</evidence>
<proteinExistence type="inferred from homology"/>
<dbReference type="Gene3D" id="3.40.50.12780">
    <property type="entry name" value="N-terminal domain of ligase-like"/>
    <property type="match status" value="1"/>
</dbReference>